<reference evidence="2 3" key="1">
    <citation type="submission" date="2015-08" db="EMBL/GenBank/DDBJ databases">
        <title>Complete genome sequence of Sulfurifustis variabilis.</title>
        <authorList>
            <person name="Miura A."/>
            <person name="Kojima H."/>
            <person name="Fukui M."/>
        </authorList>
    </citation>
    <scope>NUCLEOTIDE SEQUENCE [LARGE SCALE GENOMIC DNA]</scope>
    <source>
        <strain evidence="3">skN76</strain>
    </source>
</reference>
<dbReference type="OrthoDB" id="9801538at2"/>
<dbReference type="SUPFAM" id="SSF53335">
    <property type="entry name" value="S-adenosyl-L-methionine-dependent methyltransferases"/>
    <property type="match status" value="1"/>
</dbReference>
<dbReference type="EMBL" id="AP014936">
    <property type="protein sequence ID" value="BAU48034.1"/>
    <property type="molecule type" value="Genomic_DNA"/>
</dbReference>
<name>A0A1B4V991_9GAMM</name>
<accession>A0A1B4V991</accession>
<proteinExistence type="predicted"/>
<dbReference type="RefSeq" id="WP_096460586.1">
    <property type="nucleotide sequence ID" value="NZ_AP014936.1"/>
</dbReference>
<protein>
    <submittedName>
        <fullName evidence="2">Glycosyltransferase</fullName>
    </submittedName>
</protein>
<evidence type="ECO:0000259" key="1">
    <source>
        <dbReference type="Pfam" id="PF08241"/>
    </source>
</evidence>
<dbReference type="GO" id="GO:0008757">
    <property type="term" value="F:S-adenosylmethionine-dependent methyltransferase activity"/>
    <property type="evidence" value="ECO:0007669"/>
    <property type="project" value="InterPro"/>
</dbReference>
<dbReference type="AlphaFoldDB" id="A0A1B4V991"/>
<keyword evidence="3" id="KW-1185">Reference proteome</keyword>
<keyword evidence="2" id="KW-0808">Transferase</keyword>
<sequence>MASEIEFTKYKTKGAYHWQQISLHPTRSNAFVKARYKHCLALLSEATGGLDDKKVLDLGCGDGVLSWLLWCEGAKSYGVDTSDLAIRLAKDTHERRGSDAEFRTISAYNSEYPDGFFHAVVSSDVIEHVREPLLLLEEIRRVLVPGGAAVISTPIRLTEQPLDPMHAAEWFPDEYKQLVRQVFPDACFSYSHPVFWMEFFHRNKLNRALINVMSAFFNPFVRNNWRFQAMQYALVKKRFEFEKP</sequence>
<dbReference type="InterPro" id="IPR029063">
    <property type="entry name" value="SAM-dependent_MTases_sf"/>
</dbReference>
<dbReference type="InterPro" id="IPR013216">
    <property type="entry name" value="Methyltransf_11"/>
</dbReference>
<dbReference type="PANTHER" id="PTHR43861">
    <property type="entry name" value="TRANS-ACONITATE 2-METHYLTRANSFERASE-RELATED"/>
    <property type="match status" value="1"/>
</dbReference>
<dbReference type="CDD" id="cd02440">
    <property type="entry name" value="AdoMet_MTases"/>
    <property type="match status" value="1"/>
</dbReference>
<evidence type="ECO:0000313" key="3">
    <source>
        <dbReference type="Proteomes" id="UP000218899"/>
    </source>
</evidence>
<gene>
    <name evidence="2" type="ORF">SVA_1472</name>
</gene>
<organism evidence="2 3">
    <name type="scientific">Sulfurifustis variabilis</name>
    <dbReference type="NCBI Taxonomy" id="1675686"/>
    <lineage>
        <taxon>Bacteria</taxon>
        <taxon>Pseudomonadati</taxon>
        <taxon>Pseudomonadota</taxon>
        <taxon>Gammaproteobacteria</taxon>
        <taxon>Acidiferrobacterales</taxon>
        <taxon>Acidiferrobacteraceae</taxon>
        <taxon>Sulfurifustis</taxon>
    </lineage>
</organism>
<dbReference type="Pfam" id="PF08241">
    <property type="entry name" value="Methyltransf_11"/>
    <property type="match status" value="1"/>
</dbReference>
<dbReference type="Gene3D" id="3.40.50.150">
    <property type="entry name" value="Vaccinia Virus protein VP39"/>
    <property type="match status" value="1"/>
</dbReference>
<feature type="domain" description="Methyltransferase type 11" evidence="1">
    <location>
        <begin position="56"/>
        <end position="151"/>
    </location>
</feature>
<evidence type="ECO:0000313" key="2">
    <source>
        <dbReference type="EMBL" id="BAU48034.1"/>
    </source>
</evidence>
<dbReference type="KEGG" id="sva:SVA_1472"/>
<dbReference type="Proteomes" id="UP000218899">
    <property type="component" value="Chromosome"/>
</dbReference>